<gene>
    <name evidence="3" type="ORF">KSF_112020</name>
</gene>
<evidence type="ECO:0000256" key="1">
    <source>
        <dbReference type="SAM" id="MobiDB-lite"/>
    </source>
</evidence>
<dbReference type="Pfam" id="PF06197">
    <property type="entry name" value="DUF998"/>
    <property type="match status" value="1"/>
</dbReference>
<dbReference type="AlphaFoldDB" id="A0A8J3N7F5"/>
<feature type="transmembrane region" description="Helical" evidence="2">
    <location>
        <begin position="151"/>
        <end position="171"/>
    </location>
</feature>
<feature type="transmembrane region" description="Helical" evidence="2">
    <location>
        <begin position="33"/>
        <end position="55"/>
    </location>
</feature>
<feature type="transmembrane region" description="Helical" evidence="2">
    <location>
        <begin position="340"/>
        <end position="360"/>
    </location>
</feature>
<keyword evidence="2" id="KW-0812">Transmembrane</keyword>
<feature type="transmembrane region" description="Helical" evidence="2">
    <location>
        <begin position="112"/>
        <end position="131"/>
    </location>
</feature>
<dbReference type="InterPro" id="IPR009339">
    <property type="entry name" value="DUF998"/>
</dbReference>
<name>A0A8J3N7F5_9CHLR</name>
<dbReference type="EMBL" id="BNJK01000004">
    <property type="protein sequence ID" value="GHP01155.1"/>
    <property type="molecule type" value="Genomic_DNA"/>
</dbReference>
<proteinExistence type="predicted"/>
<evidence type="ECO:0000256" key="2">
    <source>
        <dbReference type="SAM" id="Phobius"/>
    </source>
</evidence>
<dbReference type="Proteomes" id="UP000597444">
    <property type="component" value="Unassembled WGS sequence"/>
</dbReference>
<comment type="caution">
    <text evidence="3">The sequence shown here is derived from an EMBL/GenBank/DDBJ whole genome shotgun (WGS) entry which is preliminary data.</text>
</comment>
<organism evidence="3 4">
    <name type="scientific">Reticulibacter mediterranei</name>
    <dbReference type="NCBI Taxonomy" id="2778369"/>
    <lineage>
        <taxon>Bacteria</taxon>
        <taxon>Bacillati</taxon>
        <taxon>Chloroflexota</taxon>
        <taxon>Ktedonobacteria</taxon>
        <taxon>Ktedonobacterales</taxon>
        <taxon>Reticulibacteraceae</taxon>
        <taxon>Reticulibacter</taxon>
    </lineage>
</organism>
<keyword evidence="2" id="KW-1133">Transmembrane helix</keyword>
<evidence type="ECO:0008006" key="5">
    <source>
        <dbReference type="Google" id="ProtNLM"/>
    </source>
</evidence>
<feature type="region of interest" description="Disordered" evidence="1">
    <location>
        <begin position="300"/>
        <end position="323"/>
    </location>
</feature>
<keyword evidence="4" id="KW-1185">Reference proteome</keyword>
<sequence length="386" mass="42618">MSKQYDVVPEGPNCAVAQPDRSLTPQTFPRQRVLAAAGICAPILFALGFVMQGFLRTDLRLGYNPIAQEVSDLTAGPLGWVQQVNFLVFGLLVIAFGIGLYRGVRKASPWMVGPALVVWNGIELIIAGLFPRSENVAGHIYDPLGVHMMNGMLFFLSIGIVLVMLSFQLACDERWRNLVIYTRVTGILVFVLNVLNGFFAEATGDPLHPWLGLFQRTILAVWFLCLIILALRLWRLGGRDAVEMRQVTLASNNHPESQGFPILPSSRSAEGGSPLPGCGVSPQKPFFFSFARRLRRRAKEGRKLGTPQAPAGRPLHPFERRTGKPCPESDHVLTRYMPRWVIIFVLIILLIVLTVVIIEITNNGMGDMQMAIPGYLSAIAYGGQAQ</sequence>
<reference evidence="3" key="1">
    <citation type="submission" date="2020-10" db="EMBL/GenBank/DDBJ databases">
        <title>Taxonomic study of unclassified bacteria belonging to the class Ktedonobacteria.</title>
        <authorList>
            <person name="Yabe S."/>
            <person name="Wang C.M."/>
            <person name="Zheng Y."/>
            <person name="Sakai Y."/>
            <person name="Cavaletti L."/>
            <person name="Monciardini P."/>
            <person name="Donadio S."/>
        </authorList>
    </citation>
    <scope>NUCLEOTIDE SEQUENCE</scope>
    <source>
        <strain evidence="3">ID150040</strain>
    </source>
</reference>
<feature type="transmembrane region" description="Helical" evidence="2">
    <location>
        <begin position="212"/>
        <end position="234"/>
    </location>
</feature>
<feature type="transmembrane region" description="Helical" evidence="2">
    <location>
        <begin position="178"/>
        <end position="200"/>
    </location>
</feature>
<evidence type="ECO:0000313" key="3">
    <source>
        <dbReference type="EMBL" id="GHP01155.1"/>
    </source>
</evidence>
<accession>A0A8J3N7F5</accession>
<keyword evidence="2" id="KW-0472">Membrane</keyword>
<evidence type="ECO:0000313" key="4">
    <source>
        <dbReference type="Proteomes" id="UP000597444"/>
    </source>
</evidence>
<feature type="transmembrane region" description="Helical" evidence="2">
    <location>
        <begin position="80"/>
        <end position="100"/>
    </location>
</feature>
<protein>
    <recommendedName>
        <fullName evidence="5">DUF998 domain-containing protein</fullName>
    </recommendedName>
</protein>